<dbReference type="Proteomes" id="UP000076154">
    <property type="component" value="Unassembled WGS sequence"/>
</dbReference>
<sequence>MDETSCFVGTLPVEILQEIFFECVGETDGYIIGEGAAPFVLSHVCRHWRKVAISTPALWTDMFVELDQRRTHHSHPLLVNLWLQRSGTLPLTLNIADLLSPDPSAEENPVFALLLAHIHRWRHVEWFIWGGSTAKLFLHKTLNNGETLLESLTISTQGCTDEQSELFPFALQSFTRLRRLTYASNTLTSVFNLPLSQLTHLRLSSVPLDICGRVLTRCAKLEEIAFMDISQPLGDMTTTIIYLPELVSCTFQSYESNIGALLMQFDSPKLRSLVLYCNYSLQGEINTLETFVARAGCKLRTFIFHDKDLSEDELERLLAQPALESIQILELSCDNISDQILGELTAGDDGQILPLLKTIILEPCCSSDGKLAAMISSRWSEMGNFAGRALAHVDVTFQLPSSIVPTRYGGREAIRLAHKNDIMCFQHFIDQGLDLSWV</sequence>
<dbReference type="EMBL" id="LUEZ02000040">
    <property type="protein sequence ID" value="RDB25754.1"/>
    <property type="molecule type" value="Genomic_DNA"/>
</dbReference>
<accession>A0A369K1Y4</accession>
<organism evidence="1 2">
    <name type="scientific">Hypsizygus marmoreus</name>
    <name type="common">White beech mushroom</name>
    <name type="synonym">Agaricus marmoreus</name>
    <dbReference type="NCBI Taxonomy" id="39966"/>
    <lineage>
        <taxon>Eukaryota</taxon>
        <taxon>Fungi</taxon>
        <taxon>Dikarya</taxon>
        <taxon>Basidiomycota</taxon>
        <taxon>Agaricomycotina</taxon>
        <taxon>Agaricomycetes</taxon>
        <taxon>Agaricomycetidae</taxon>
        <taxon>Agaricales</taxon>
        <taxon>Tricholomatineae</taxon>
        <taxon>Lyophyllaceae</taxon>
        <taxon>Hypsizygus</taxon>
    </lineage>
</organism>
<gene>
    <name evidence="1" type="ORF">Hypma_006254</name>
</gene>
<protein>
    <submittedName>
        <fullName evidence="1">Uncharacterized protein</fullName>
    </submittedName>
</protein>
<name>A0A369K1Y4_HYPMA</name>
<evidence type="ECO:0000313" key="2">
    <source>
        <dbReference type="Proteomes" id="UP000076154"/>
    </source>
</evidence>
<dbReference type="OrthoDB" id="2999674at2759"/>
<dbReference type="SUPFAM" id="SSF52047">
    <property type="entry name" value="RNI-like"/>
    <property type="match status" value="1"/>
</dbReference>
<reference evidence="1" key="1">
    <citation type="submission" date="2018-04" db="EMBL/GenBank/DDBJ databases">
        <title>Whole genome sequencing of Hypsizygus marmoreus.</title>
        <authorList>
            <person name="Choi I.-G."/>
            <person name="Min B."/>
            <person name="Kim J.-G."/>
            <person name="Kim S."/>
            <person name="Oh Y.-L."/>
            <person name="Kong W.-S."/>
            <person name="Park H."/>
            <person name="Jeong J."/>
            <person name="Song E.-S."/>
        </authorList>
    </citation>
    <scope>NUCLEOTIDE SEQUENCE [LARGE SCALE GENOMIC DNA]</scope>
    <source>
        <strain evidence="1">51987-8</strain>
    </source>
</reference>
<keyword evidence="2" id="KW-1185">Reference proteome</keyword>
<dbReference type="AlphaFoldDB" id="A0A369K1Y4"/>
<comment type="caution">
    <text evidence="1">The sequence shown here is derived from an EMBL/GenBank/DDBJ whole genome shotgun (WGS) entry which is preliminary data.</text>
</comment>
<proteinExistence type="predicted"/>
<dbReference type="Gene3D" id="3.80.10.10">
    <property type="entry name" value="Ribonuclease Inhibitor"/>
    <property type="match status" value="1"/>
</dbReference>
<evidence type="ECO:0000313" key="1">
    <source>
        <dbReference type="EMBL" id="RDB25754.1"/>
    </source>
</evidence>
<dbReference type="InParanoid" id="A0A369K1Y4"/>
<dbReference type="InterPro" id="IPR032675">
    <property type="entry name" value="LRR_dom_sf"/>
</dbReference>